<proteinExistence type="predicted"/>
<reference evidence="1" key="1">
    <citation type="submission" date="2023-08" db="EMBL/GenBank/DDBJ databases">
        <title>Pelteobagrus vachellii genome.</title>
        <authorList>
            <person name="Liu H."/>
        </authorList>
    </citation>
    <scope>NUCLEOTIDE SEQUENCE</scope>
    <source>
        <strain evidence="1">PRFRI_2022a</strain>
        <tissue evidence="1">Muscle</tissue>
    </source>
</reference>
<dbReference type="Proteomes" id="UP001187315">
    <property type="component" value="Unassembled WGS sequence"/>
</dbReference>
<sequence>MELAYRHWEYQPFPTPILRNTSHQPRCIAGKYKYQTWIHQKGLSNISMSDVGHSLHRSRVHVCVSIINHQIDPVSLFITKNPAIYWLLRDEGCFLGCGNNDTGLYRSKSLQFLTQCVCVQMDFHSCAGVFCIVCCASHHWNHHSHCSLFSFVTLTNTLTGEFNLNTRTVC</sequence>
<evidence type="ECO:0000313" key="1">
    <source>
        <dbReference type="EMBL" id="KAK2849728.1"/>
    </source>
</evidence>
<evidence type="ECO:0000313" key="2">
    <source>
        <dbReference type="Proteomes" id="UP001187315"/>
    </source>
</evidence>
<comment type="caution">
    <text evidence="1">The sequence shown here is derived from an EMBL/GenBank/DDBJ whole genome shotgun (WGS) entry which is preliminary data.</text>
</comment>
<keyword evidence="2" id="KW-1185">Reference proteome</keyword>
<gene>
    <name evidence="1" type="ORF">Q7C36_008511</name>
</gene>
<protein>
    <submittedName>
        <fullName evidence="1">Uncharacterized protein</fullName>
    </submittedName>
</protein>
<dbReference type="AlphaFoldDB" id="A0AA88N2P1"/>
<accession>A0AA88N2P1</accession>
<dbReference type="EMBL" id="JAVHJS010000008">
    <property type="protein sequence ID" value="KAK2849728.1"/>
    <property type="molecule type" value="Genomic_DNA"/>
</dbReference>
<name>A0AA88N2P1_TACVA</name>
<organism evidence="1 2">
    <name type="scientific">Tachysurus vachellii</name>
    <name type="common">Darkbarbel catfish</name>
    <name type="synonym">Pelteobagrus vachellii</name>
    <dbReference type="NCBI Taxonomy" id="175792"/>
    <lineage>
        <taxon>Eukaryota</taxon>
        <taxon>Metazoa</taxon>
        <taxon>Chordata</taxon>
        <taxon>Craniata</taxon>
        <taxon>Vertebrata</taxon>
        <taxon>Euteleostomi</taxon>
        <taxon>Actinopterygii</taxon>
        <taxon>Neopterygii</taxon>
        <taxon>Teleostei</taxon>
        <taxon>Ostariophysi</taxon>
        <taxon>Siluriformes</taxon>
        <taxon>Bagridae</taxon>
        <taxon>Tachysurus</taxon>
    </lineage>
</organism>